<dbReference type="RefSeq" id="WP_086999397.1">
    <property type="nucleotide sequence ID" value="NZ_FUHW01000038.1"/>
</dbReference>
<accession>A0A1R4GI39</accession>
<feature type="compositionally biased region" description="Basic and acidic residues" evidence="1">
    <location>
        <begin position="29"/>
        <end position="46"/>
    </location>
</feature>
<name>A0A1R4GI39_9MICC</name>
<protein>
    <submittedName>
        <fullName evidence="2">Uncharacterized protein</fullName>
    </submittedName>
</protein>
<evidence type="ECO:0000256" key="1">
    <source>
        <dbReference type="SAM" id="MobiDB-lite"/>
    </source>
</evidence>
<dbReference type="AlphaFoldDB" id="A0A1R4GI39"/>
<gene>
    <name evidence="2" type="ORF">FM101_10600</name>
</gene>
<reference evidence="2 3" key="1">
    <citation type="submission" date="2017-02" db="EMBL/GenBank/DDBJ databases">
        <authorList>
            <person name="Peterson S.W."/>
        </authorList>
    </citation>
    <scope>NUCLEOTIDE SEQUENCE [LARGE SCALE GENOMIC DNA]</scope>
    <source>
        <strain evidence="2 3">B Ar 00.02</strain>
    </source>
</reference>
<dbReference type="EMBL" id="FUHW01000038">
    <property type="protein sequence ID" value="SJM67790.1"/>
    <property type="molecule type" value="Genomic_DNA"/>
</dbReference>
<evidence type="ECO:0000313" key="3">
    <source>
        <dbReference type="Proteomes" id="UP000195913"/>
    </source>
</evidence>
<dbReference type="Proteomes" id="UP000195913">
    <property type="component" value="Unassembled WGS sequence"/>
</dbReference>
<keyword evidence="3" id="KW-1185">Reference proteome</keyword>
<feature type="region of interest" description="Disordered" evidence="1">
    <location>
        <begin position="29"/>
        <end position="61"/>
    </location>
</feature>
<proteinExistence type="predicted"/>
<sequence length="61" mass="6986">MVGAIIVLCAAGWFLRRYLVARRPAASREEHERLREMNGVRPEQKVVNDQTTVRPVRRGGI</sequence>
<organism evidence="2 3">
    <name type="scientific">Arthrobacter rhombi</name>
    <dbReference type="NCBI Taxonomy" id="71253"/>
    <lineage>
        <taxon>Bacteria</taxon>
        <taxon>Bacillati</taxon>
        <taxon>Actinomycetota</taxon>
        <taxon>Actinomycetes</taxon>
        <taxon>Micrococcales</taxon>
        <taxon>Micrococcaceae</taxon>
        <taxon>Arthrobacter</taxon>
    </lineage>
</organism>
<evidence type="ECO:0000313" key="2">
    <source>
        <dbReference type="EMBL" id="SJM67790.1"/>
    </source>
</evidence>